<keyword evidence="2" id="KW-1185">Reference proteome</keyword>
<dbReference type="eggNOG" id="ENOG502ZC5M">
    <property type="taxonomic scope" value="Bacteria"/>
</dbReference>
<evidence type="ECO:0000313" key="2">
    <source>
        <dbReference type="Proteomes" id="UP000000602"/>
    </source>
</evidence>
<evidence type="ECO:0000313" key="1">
    <source>
        <dbReference type="EMBL" id="CAG36643.1"/>
    </source>
</evidence>
<protein>
    <recommendedName>
        <fullName evidence="3">GH18 domain-containing protein</fullName>
    </recommendedName>
</protein>
<name>Q6ALY2_DESPS</name>
<sequence>MSEYVIGGWTQNLTVEPPVTFSYSIYGMITNFIALTSGTPDYPGWSVAATPAPKVSGKVLWAYGGLGGTPTGTPFNQTDIEAIISATTSQDWAGVDVDNESEMNIDNVINMMSSLKKSDRETSYTFIAGWDYNHPESEPGATINREVKAIADSGACDRFCLMCYGDAMWPLSDITANVGPAIDRTIAHAGDPKKVILALTPAGLNSENLAYFLDQVTSKGIGGLFIWEFSTLQAADLQTIQDALAIS</sequence>
<gene>
    <name evidence="1" type="ordered locus">DP1914</name>
</gene>
<reference evidence="2" key="1">
    <citation type="journal article" date="2004" name="Environ. Microbiol.">
        <title>The genome of Desulfotalea psychrophila, a sulfate-reducing bacterium from permanently cold Arctic sediments.</title>
        <authorList>
            <person name="Rabus R."/>
            <person name="Ruepp A."/>
            <person name="Frickey T."/>
            <person name="Rattei T."/>
            <person name="Fartmann B."/>
            <person name="Stark M."/>
            <person name="Bauer M."/>
            <person name="Zibat A."/>
            <person name="Lombardot T."/>
            <person name="Becker I."/>
            <person name="Amann J."/>
            <person name="Gellner K."/>
            <person name="Teeling H."/>
            <person name="Leuschner W.D."/>
            <person name="Gloeckner F.-O."/>
            <person name="Lupas A.N."/>
            <person name="Amann R."/>
            <person name="Klenk H.-P."/>
        </authorList>
    </citation>
    <scope>NUCLEOTIDE SEQUENCE [LARGE SCALE GENOMIC DNA]</scope>
    <source>
        <strain evidence="2">DSM 12343 / LSv54</strain>
    </source>
</reference>
<dbReference type="OrthoDB" id="6555153at2"/>
<dbReference type="SUPFAM" id="SSF51445">
    <property type="entry name" value="(Trans)glycosidases"/>
    <property type="match status" value="1"/>
</dbReference>
<organism evidence="1 2">
    <name type="scientific">Desulfotalea psychrophila (strain LSv54 / DSM 12343)</name>
    <dbReference type="NCBI Taxonomy" id="177439"/>
    <lineage>
        <taxon>Bacteria</taxon>
        <taxon>Pseudomonadati</taxon>
        <taxon>Thermodesulfobacteriota</taxon>
        <taxon>Desulfobulbia</taxon>
        <taxon>Desulfobulbales</taxon>
        <taxon>Desulfocapsaceae</taxon>
        <taxon>Desulfotalea</taxon>
    </lineage>
</organism>
<accession>Q6ALY2</accession>
<dbReference type="Gene3D" id="3.20.20.80">
    <property type="entry name" value="Glycosidases"/>
    <property type="match status" value="1"/>
</dbReference>
<evidence type="ECO:0008006" key="3">
    <source>
        <dbReference type="Google" id="ProtNLM"/>
    </source>
</evidence>
<dbReference type="Proteomes" id="UP000000602">
    <property type="component" value="Chromosome"/>
</dbReference>
<dbReference type="RefSeq" id="WP_011189155.1">
    <property type="nucleotide sequence ID" value="NC_006138.1"/>
</dbReference>
<proteinExistence type="predicted"/>
<dbReference type="KEGG" id="dps:DP1914"/>
<dbReference type="EMBL" id="CR522870">
    <property type="protein sequence ID" value="CAG36643.1"/>
    <property type="molecule type" value="Genomic_DNA"/>
</dbReference>
<dbReference type="InterPro" id="IPR017853">
    <property type="entry name" value="GH"/>
</dbReference>
<dbReference type="AlphaFoldDB" id="Q6ALY2"/>
<dbReference type="HOGENOM" id="CLU_1085370_0_0_7"/>